<dbReference type="GO" id="GO:0004601">
    <property type="term" value="F:peroxidase activity"/>
    <property type="evidence" value="ECO:0007669"/>
    <property type="project" value="UniProtKB-KW"/>
</dbReference>
<dbReference type="GO" id="GO:0046872">
    <property type="term" value="F:metal ion binding"/>
    <property type="evidence" value="ECO:0007669"/>
    <property type="project" value="UniProtKB-KW"/>
</dbReference>
<dbReference type="EMBL" id="JBBCAQ010000027">
    <property type="protein sequence ID" value="KAK7586203.1"/>
    <property type="molecule type" value="Genomic_DNA"/>
</dbReference>
<evidence type="ECO:0008006" key="5">
    <source>
        <dbReference type="Google" id="ProtNLM"/>
    </source>
</evidence>
<protein>
    <recommendedName>
        <fullName evidence="5">Peroxidase</fullName>
    </recommendedName>
</protein>
<organism evidence="3 4">
    <name type="scientific">Parthenolecanium corni</name>
    <dbReference type="NCBI Taxonomy" id="536013"/>
    <lineage>
        <taxon>Eukaryota</taxon>
        <taxon>Metazoa</taxon>
        <taxon>Ecdysozoa</taxon>
        <taxon>Arthropoda</taxon>
        <taxon>Hexapoda</taxon>
        <taxon>Insecta</taxon>
        <taxon>Pterygota</taxon>
        <taxon>Neoptera</taxon>
        <taxon>Paraneoptera</taxon>
        <taxon>Hemiptera</taxon>
        <taxon>Sternorrhyncha</taxon>
        <taxon>Coccoidea</taxon>
        <taxon>Coccidae</taxon>
        <taxon>Parthenolecanium</taxon>
    </lineage>
</organism>
<comment type="caution">
    <text evidence="3">The sequence shown here is derived from an EMBL/GenBank/DDBJ whole genome shotgun (WGS) entry which is preliminary data.</text>
</comment>
<feature type="binding site" description="axial binding residue" evidence="2">
    <location>
        <position position="478"/>
    </location>
    <ligand>
        <name>heme b</name>
        <dbReference type="ChEBI" id="CHEBI:60344"/>
    </ligand>
    <ligandPart>
        <name>Fe</name>
        <dbReference type="ChEBI" id="CHEBI:18248"/>
    </ligandPart>
</feature>
<dbReference type="SUPFAM" id="SSF48113">
    <property type="entry name" value="Heme-dependent peroxidases"/>
    <property type="match status" value="1"/>
</dbReference>
<dbReference type="PRINTS" id="PR00457">
    <property type="entry name" value="ANPEROXIDASE"/>
</dbReference>
<dbReference type="AlphaFoldDB" id="A0AAN9Y2U3"/>
<reference evidence="3 4" key="1">
    <citation type="submission" date="2024-03" db="EMBL/GenBank/DDBJ databases">
        <title>Adaptation during the transition from Ophiocordyceps entomopathogen to insect associate is accompanied by gene loss and intensified selection.</title>
        <authorList>
            <person name="Ward C.M."/>
            <person name="Onetto C.A."/>
            <person name="Borneman A.R."/>
        </authorList>
    </citation>
    <scope>NUCLEOTIDE SEQUENCE [LARGE SCALE GENOMIC DNA]</scope>
    <source>
        <strain evidence="3">AWRI1</strain>
        <tissue evidence="3">Single Adult Female</tissue>
    </source>
</reference>
<gene>
    <name evidence="3" type="ORF">V9T40_004079</name>
</gene>
<dbReference type="FunFam" id="1.10.640.10:FF:000009">
    <property type="entry name" value="Peroxidase, isoform B"/>
    <property type="match status" value="1"/>
</dbReference>
<keyword evidence="2" id="KW-0479">Metal-binding</keyword>
<evidence type="ECO:0000313" key="4">
    <source>
        <dbReference type="Proteomes" id="UP001367676"/>
    </source>
</evidence>
<dbReference type="GO" id="GO:0006979">
    <property type="term" value="P:response to oxidative stress"/>
    <property type="evidence" value="ECO:0007669"/>
    <property type="project" value="InterPro"/>
</dbReference>
<dbReference type="InterPro" id="IPR037120">
    <property type="entry name" value="Haem_peroxidase_sf_animal"/>
</dbReference>
<dbReference type="PANTHER" id="PTHR11475:SF86">
    <property type="entry name" value="PEROXIDASE"/>
    <property type="match status" value="1"/>
</dbReference>
<evidence type="ECO:0000256" key="2">
    <source>
        <dbReference type="PIRSR" id="PIRSR619791-2"/>
    </source>
</evidence>
<dbReference type="PANTHER" id="PTHR11475">
    <property type="entry name" value="OXIDASE/PEROXIDASE"/>
    <property type="match status" value="1"/>
</dbReference>
<dbReference type="Pfam" id="PF03098">
    <property type="entry name" value="An_peroxidase"/>
    <property type="match status" value="1"/>
</dbReference>
<dbReference type="GO" id="GO:0020037">
    <property type="term" value="F:heme binding"/>
    <property type="evidence" value="ECO:0007669"/>
    <property type="project" value="InterPro"/>
</dbReference>
<keyword evidence="1" id="KW-0560">Oxidoreductase</keyword>
<keyword evidence="2" id="KW-0408">Iron</keyword>
<dbReference type="InterPro" id="IPR019791">
    <property type="entry name" value="Haem_peroxidase_animal"/>
</dbReference>
<dbReference type="InterPro" id="IPR010255">
    <property type="entry name" value="Haem_peroxidase_sf"/>
</dbReference>
<proteinExistence type="predicted"/>
<dbReference type="PROSITE" id="PS50292">
    <property type="entry name" value="PEROXIDASE_3"/>
    <property type="match status" value="1"/>
</dbReference>
<evidence type="ECO:0000256" key="1">
    <source>
        <dbReference type="ARBA" id="ARBA00022559"/>
    </source>
</evidence>
<name>A0AAN9Y2U3_9HEMI</name>
<dbReference type="CDD" id="cd09823">
    <property type="entry name" value="peroxinectin_like"/>
    <property type="match status" value="1"/>
</dbReference>
<dbReference type="Proteomes" id="UP001367676">
    <property type="component" value="Unassembled WGS sequence"/>
</dbReference>
<accession>A0AAN9Y2U3</accession>
<keyword evidence="1" id="KW-0575">Peroxidase</keyword>
<keyword evidence="2" id="KW-0349">Heme</keyword>
<sequence length="735" mass="83266">MQFVLHYETGEECLICVGILGSSWCAWNSQSVNLTVWMRKTFSAQSYQGFYQISGIYSVAESTVYGPPRSYINIYQPPRGPVVQYGGFKPSFPAYQPSVPQFQPPFPSNDFNSGFGQPVTPAGLGAPDTPPVGAGCSPPAAPCTNGKYRTLDGSCNNLKYPTWGAANTKYGRLVAPKYADGIAAPPTSVVNHQPLPLARLVSIVMFPDLPVDDQLWTLVTMSWGQIITHDMSMALGTAQSKRHATRCCDDDGRLLSNNNPHCFSIILPEDDPVFSKYNRMCMNFVRSTTDIDTACNPGTQPAEQLVSVTHWMDASLVYGNSEQLNALLREGVAGRLRVELKDHHRPFPPTTRNKTAVCDLPNEREPCYQFGDRRGNQNPQLTVLQIILLREHNRIATVLSHINPHWDDETLFQEARRILIAEYQHINYYEYLPIILGTENMLKYKLIKKNKGYSKDYNENVDPSVLNGHATAAFRYFHSSIQGYFQLIEEGRHILNSVRLSDFFNRPVIIEENGNLDHLTRGLATQSQEEVDPFFTSEITDFLFRRDRPFGRDLRSIDIQRGRDHGLGSYNDYREFCGLRRATKFEDFLDFIDPERVEKLSVLYAHPDDVDFTVGGSLEAHAPGTLAGPTFLCILLEQFYRTRVADRYFYDRPHQPSTFTPEQLREIKKANLARIFCDNGDDIQTMQPSAFLKISNANPLVSCNDYEKIPAIDLNFWKETPAPIQGSYLYDDYKK</sequence>
<dbReference type="Gene3D" id="1.10.640.10">
    <property type="entry name" value="Haem peroxidase domain superfamily, animal type"/>
    <property type="match status" value="1"/>
</dbReference>
<keyword evidence="4" id="KW-1185">Reference proteome</keyword>
<evidence type="ECO:0000313" key="3">
    <source>
        <dbReference type="EMBL" id="KAK7586203.1"/>
    </source>
</evidence>